<evidence type="ECO:0000313" key="2">
    <source>
        <dbReference type="EMBL" id="QHS88234.1"/>
    </source>
</evidence>
<dbReference type="EMBL" id="MN739094">
    <property type="protein sequence ID" value="QHS88234.1"/>
    <property type="molecule type" value="Genomic_DNA"/>
</dbReference>
<organism evidence="2">
    <name type="scientific">viral metagenome</name>
    <dbReference type="NCBI Taxonomy" id="1070528"/>
    <lineage>
        <taxon>unclassified sequences</taxon>
        <taxon>metagenomes</taxon>
        <taxon>organismal metagenomes</taxon>
    </lineage>
</organism>
<protein>
    <submittedName>
        <fullName evidence="2">Uncharacterized protein</fullName>
    </submittedName>
</protein>
<sequence length="42" mass="4630">MYGLTDENDNPKSCHTGAPGEPRLTKTDLLRGIKPMNELQST</sequence>
<evidence type="ECO:0000256" key="1">
    <source>
        <dbReference type="SAM" id="MobiDB-lite"/>
    </source>
</evidence>
<feature type="region of interest" description="Disordered" evidence="1">
    <location>
        <begin position="1"/>
        <end position="42"/>
    </location>
</feature>
<accession>A0A6C0B8Q5</accession>
<dbReference type="AlphaFoldDB" id="A0A6C0B8Q5"/>
<reference evidence="2" key="1">
    <citation type="journal article" date="2020" name="Nature">
        <title>Giant virus diversity and host interactions through global metagenomics.</title>
        <authorList>
            <person name="Schulz F."/>
            <person name="Roux S."/>
            <person name="Paez-Espino D."/>
            <person name="Jungbluth S."/>
            <person name="Walsh D.A."/>
            <person name="Denef V.J."/>
            <person name="McMahon K.D."/>
            <person name="Konstantinidis K.T."/>
            <person name="Eloe-Fadrosh E.A."/>
            <person name="Kyrpides N.C."/>
            <person name="Woyke T."/>
        </authorList>
    </citation>
    <scope>NUCLEOTIDE SEQUENCE</scope>
    <source>
        <strain evidence="2">GVMAG-M-3300010158-55</strain>
    </source>
</reference>
<proteinExistence type="predicted"/>
<name>A0A6C0B8Q5_9ZZZZ</name>